<dbReference type="Pfam" id="PF13426">
    <property type="entry name" value="PAS_9"/>
    <property type="match status" value="1"/>
</dbReference>
<dbReference type="SMART" id="SM00091">
    <property type="entry name" value="PAS"/>
    <property type="match status" value="4"/>
</dbReference>
<evidence type="ECO:0000259" key="8">
    <source>
        <dbReference type="PROSITE" id="PS50109"/>
    </source>
</evidence>
<evidence type="ECO:0000259" key="9">
    <source>
        <dbReference type="PROSITE" id="PS50112"/>
    </source>
</evidence>
<comment type="subcellular location">
    <subcellularLocation>
        <location evidence="2">Cell inner membrane</location>
        <topology evidence="2">Multi-pass membrane protein</topology>
    </subcellularLocation>
</comment>
<dbReference type="GO" id="GO:0005886">
    <property type="term" value="C:plasma membrane"/>
    <property type="evidence" value="ECO:0007669"/>
    <property type="project" value="UniProtKB-SubCell"/>
</dbReference>
<evidence type="ECO:0000256" key="3">
    <source>
        <dbReference type="ARBA" id="ARBA00012438"/>
    </source>
</evidence>
<feature type="domain" description="PAC" evidence="10">
    <location>
        <begin position="659"/>
        <end position="711"/>
    </location>
</feature>
<dbReference type="SMART" id="SM00388">
    <property type="entry name" value="HisKA"/>
    <property type="match status" value="1"/>
</dbReference>
<dbReference type="Pfam" id="PF08447">
    <property type="entry name" value="PAS_3"/>
    <property type="match status" value="1"/>
</dbReference>
<dbReference type="SUPFAM" id="SSF47384">
    <property type="entry name" value="Homodimeric domain of signal transducing histidine kinase"/>
    <property type="match status" value="1"/>
</dbReference>
<dbReference type="Gene3D" id="3.30.450.40">
    <property type="match status" value="1"/>
</dbReference>
<dbReference type="GO" id="GO:0030295">
    <property type="term" value="F:protein kinase activator activity"/>
    <property type="evidence" value="ECO:0007669"/>
    <property type="project" value="TreeGrafter"/>
</dbReference>
<name>A0AAU7LTC3_9BURK</name>
<dbReference type="AlphaFoldDB" id="A0AAU7LTC3"/>
<dbReference type="PRINTS" id="PR00344">
    <property type="entry name" value="BCTRLSENSOR"/>
</dbReference>
<dbReference type="PANTHER" id="PTHR42878:SF15">
    <property type="entry name" value="BACTERIOPHYTOCHROME"/>
    <property type="match status" value="1"/>
</dbReference>
<dbReference type="GO" id="GO:0007234">
    <property type="term" value="P:osmosensory signaling via phosphorelay pathway"/>
    <property type="evidence" value="ECO:0007669"/>
    <property type="project" value="TreeGrafter"/>
</dbReference>
<dbReference type="SUPFAM" id="SSF55781">
    <property type="entry name" value="GAF domain-like"/>
    <property type="match status" value="1"/>
</dbReference>
<dbReference type="CDD" id="cd00082">
    <property type="entry name" value="HisKA"/>
    <property type="match status" value="1"/>
</dbReference>
<feature type="domain" description="PAS" evidence="9">
    <location>
        <begin position="139"/>
        <end position="191"/>
    </location>
</feature>
<dbReference type="InterPro" id="IPR000700">
    <property type="entry name" value="PAS-assoc_C"/>
</dbReference>
<dbReference type="FunFam" id="3.30.565.10:FF:000006">
    <property type="entry name" value="Sensor histidine kinase WalK"/>
    <property type="match status" value="1"/>
</dbReference>
<dbReference type="SMART" id="SM00086">
    <property type="entry name" value="PAC"/>
    <property type="match status" value="4"/>
</dbReference>
<dbReference type="InterPro" id="IPR035965">
    <property type="entry name" value="PAS-like_dom_sf"/>
</dbReference>
<proteinExistence type="predicted"/>
<dbReference type="GO" id="GO:0006355">
    <property type="term" value="P:regulation of DNA-templated transcription"/>
    <property type="evidence" value="ECO:0007669"/>
    <property type="project" value="InterPro"/>
</dbReference>
<dbReference type="PROSITE" id="PS50113">
    <property type="entry name" value="PAC"/>
    <property type="match status" value="2"/>
</dbReference>
<evidence type="ECO:0000313" key="11">
    <source>
        <dbReference type="EMBL" id="XBP70904.1"/>
    </source>
</evidence>
<dbReference type="InterPro" id="IPR050351">
    <property type="entry name" value="BphY/WalK/GraS-like"/>
</dbReference>
<dbReference type="GO" id="GO:0000155">
    <property type="term" value="F:phosphorelay sensor kinase activity"/>
    <property type="evidence" value="ECO:0007669"/>
    <property type="project" value="InterPro"/>
</dbReference>
<dbReference type="Pfam" id="PF13188">
    <property type="entry name" value="PAS_8"/>
    <property type="match status" value="1"/>
</dbReference>
<evidence type="ECO:0000256" key="2">
    <source>
        <dbReference type="ARBA" id="ARBA00004429"/>
    </source>
</evidence>
<dbReference type="Pfam" id="PF13185">
    <property type="entry name" value="GAF_2"/>
    <property type="match status" value="1"/>
</dbReference>
<dbReference type="InterPro" id="IPR004358">
    <property type="entry name" value="Sig_transdc_His_kin-like_C"/>
</dbReference>
<dbReference type="GO" id="GO:0000156">
    <property type="term" value="F:phosphorelay response regulator activity"/>
    <property type="evidence" value="ECO:0007669"/>
    <property type="project" value="TreeGrafter"/>
</dbReference>
<dbReference type="Pfam" id="PF02518">
    <property type="entry name" value="HATPase_c"/>
    <property type="match status" value="1"/>
</dbReference>
<dbReference type="RefSeq" id="WP_349280226.1">
    <property type="nucleotide sequence ID" value="NZ_CBCSCU010000019.1"/>
</dbReference>
<evidence type="ECO:0000256" key="4">
    <source>
        <dbReference type="ARBA" id="ARBA00022553"/>
    </source>
</evidence>
<accession>A0AAU7LTC3</accession>
<dbReference type="PROSITE" id="PS50112">
    <property type="entry name" value="PAS"/>
    <property type="match status" value="3"/>
</dbReference>
<dbReference type="InterPro" id="IPR001610">
    <property type="entry name" value="PAC"/>
</dbReference>
<dbReference type="InterPro" id="IPR003594">
    <property type="entry name" value="HATPase_dom"/>
</dbReference>
<evidence type="ECO:0000256" key="7">
    <source>
        <dbReference type="ARBA" id="ARBA00023136"/>
    </source>
</evidence>
<dbReference type="InterPro" id="IPR003661">
    <property type="entry name" value="HisK_dim/P_dom"/>
</dbReference>
<evidence type="ECO:0000256" key="5">
    <source>
        <dbReference type="ARBA" id="ARBA00022679"/>
    </source>
</evidence>
<dbReference type="Gene3D" id="1.10.287.130">
    <property type="match status" value="1"/>
</dbReference>
<feature type="domain" description="Histidine kinase" evidence="8">
    <location>
        <begin position="722"/>
        <end position="935"/>
    </location>
</feature>
<keyword evidence="4" id="KW-0597">Phosphoprotein</keyword>
<dbReference type="PROSITE" id="PS50109">
    <property type="entry name" value="HIS_KIN"/>
    <property type="match status" value="1"/>
</dbReference>
<dbReference type="InterPro" id="IPR005467">
    <property type="entry name" value="His_kinase_dom"/>
</dbReference>
<dbReference type="Pfam" id="PF00512">
    <property type="entry name" value="HisKA"/>
    <property type="match status" value="1"/>
</dbReference>
<dbReference type="EC" id="2.7.13.3" evidence="3"/>
<evidence type="ECO:0000256" key="6">
    <source>
        <dbReference type="ARBA" id="ARBA00022777"/>
    </source>
</evidence>
<dbReference type="InterPro" id="IPR003018">
    <property type="entry name" value="GAF"/>
</dbReference>
<feature type="domain" description="PAS" evidence="9">
    <location>
        <begin position="13"/>
        <end position="58"/>
    </location>
</feature>
<dbReference type="InterPro" id="IPR013767">
    <property type="entry name" value="PAS_fold"/>
</dbReference>
<feature type="domain" description="PAS" evidence="9">
    <location>
        <begin position="586"/>
        <end position="656"/>
    </location>
</feature>
<gene>
    <name evidence="11" type="ORF">ABLV49_03580</name>
</gene>
<dbReference type="PANTHER" id="PTHR42878">
    <property type="entry name" value="TWO-COMPONENT HISTIDINE KINASE"/>
    <property type="match status" value="1"/>
</dbReference>
<dbReference type="CDD" id="cd00130">
    <property type="entry name" value="PAS"/>
    <property type="match status" value="3"/>
</dbReference>
<organism evidence="11">
    <name type="scientific">Polaromonas hydrogenivorans</name>
    <dbReference type="NCBI Taxonomy" id="335476"/>
    <lineage>
        <taxon>Bacteria</taxon>
        <taxon>Pseudomonadati</taxon>
        <taxon>Pseudomonadota</taxon>
        <taxon>Betaproteobacteria</taxon>
        <taxon>Burkholderiales</taxon>
        <taxon>Comamonadaceae</taxon>
        <taxon>Polaromonas</taxon>
    </lineage>
</organism>
<dbReference type="FunFam" id="3.30.450.20:FF:000099">
    <property type="entry name" value="Sensory box sensor histidine kinase"/>
    <property type="match status" value="1"/>
</dbReference>
<reference evidence="11" key="1">
    <citation type="submission" date="2024-05" db="EMBL/GenBank/DDBJ databases">
        <authorList>
            <person name="Bunk B."/>
            <person name="Swiderski J."/>
            <person name="Sproer C."/>
            <person name="Thiel V."/>
        </authorList>
    </citation>
    <scope>NUCLEOTIDE SEQUENCE</scope>
    <source>
        <strain evidence="11">DSM 17735</strain>
    </source>
</reference>
<dbReference type="Gene3D" id="3.30.565.10">
    <property type="entry name" value="Histidine kinase-like ATPase, C-terminal domain"/>
    <property type="match status" value="1"/>
</dbReference>
<sequence>MTPEDKPMQASITASLLAGVLESAMDAIITVDPRHNIVLFNHAAEKMFGWSRQEVMQQPLDKLIPGRFRHAHARHLEQFGATGATARSMVASTVLIYGLRANGQEFPIDVSISQVDTPEGKLFTAMVRDITGQQASQAQLRLLETSISHLNDMVVITEAEPVGEPGPRIVFVNAAFERHTGYSREEVIGRSPRLLQGSLTQRPELDRIAAALKAWQPVRAELINYTRSGQAFWVEIDIVPIADAKGWFTHWVSVQRDITERKRAEQALVDSEQRYAALFASAPVPMWVVDRASRKFLTVNQAAIEGYGHSAGEFLAMTLPDIHADAECSRLPYYLSDAAQKRQGSCRHRRKDGSLFNADIVVRPIQYAGQEAIFMVALDMSAQVKAEKEVQDHLFTLQRAADAAQAITWHLTLDGMMQELAEQARGVIGAHQAVVSLAAERSGGPGAHALSLSGEYAQYRDQPLLTHGFGIYARGCHGTRPVRMAQTELQEHADWCRVGSHADRERMLNGWLAVPLTGRDGQPIGLLQLSDKYEGEFIQQDEYVATELAQLASIAIVNVRLLQEVSQLNTGLEKKVAERTLALARQEALFRALAEQAPQVIWTLDPNGDATYFNQAWFDLVGGSLRDWSGKQWFGAVHPDDLPDTKANWQLAQANQHSFSGLRRLLCKDGSVHTMAYRASPVRDEQGVAAFWVGIDADVTEIKHIEAALRLSNQELEAFSYSVSHDLRAPLSTINGFGSLLAKQLAGDGNDKMRHYVSRIQQGVAQMGQLIEDLLSLAQVARTQVRNEPVDLSEMALGILDAWRARQPEREVNVQIENELQAYGDKPLLRVVMENLLGNAWKFSAHQPQATISVGQQVDAAGLPVFFVRDNGAGFDMAHAEKLFLPFERLHAAAEFAGTGIGLATVGRVINRHGGKLWAEAAPGLGATFFFTLHG</sequence>
<dbReference type="SMART" id="SM00387">
    <property type="entry name" value="HATPase_c"/>
    <property type="match status" value="1"/>
</dbReference>
<dbReference type="SUPFAM" id="SSF55874">
    <property type="entry name" value="ATPase domain of HSP90 chaperone/DNA topoisomerase II/histidine kinase"/>
    <property type="match status" value="1"/>
</dbReference>
<dbReference type="SMART" id="SM00065">
    <property type="entry name" value="GAF"/>
    <property type="match status" value="1"/>
</dbReference>
<comment type="catalytic activity">
    <reaction evidence="1">
        <text>ATP + protein L-histidine = ADP + protein N-phospho-L-histidine.</text>
        <dbReference type="EC" id="2.7.13.3"/>
    </reaction>
</comment>
<dbReference type="InterPro" id="IPR036890">
    <property type="entry name" value="HATPase_C_sf"/>
</dbReference>
<dbReference type="SUPFAM" id="SSF55785">
    <property type="entry name" value="PYP-like sensor domain (PAS domain)"/>
    <property type="match status" value="4"/>
</dbReference>
<keyword evidence="6" id="KW-0418">Kinase</keyword>
<dbReference type="InterPro" id="IPR036097">
    <property type="entry name" value="HisK_dim/P_sf"/>
</dbReference>
<evidence type="ECO:0000256" key="1">
    <source>
        <dbReference type="ARBA" id="ARBA00000085"/>
    </source>
</evidence>
<dbReference type="InterPro" id="IPR013655">
    <property type="entry name" value="PAS_fold_3"/>
</dbReference>
<dbReference type="EMBL" id="CP157675">
    <property type="protein sequence ID" value="XBP70904.1"/>
    <property type="molecule type" value="Genomic_DNA"/>
</dbReference>
<evidence type="ECO:0000259" key="10">
    <source>
        <dbReference type="PROSITE" id="PS50113"/>
    </source>
</evidence>
<keyword evidence="7" id="KW-0472">Membrane</keyword>
<protein>
    <recommendedName>
        <fullName evidence="3">histidine kinase</fullName>
        <ecNumber evidence="3">2.7.13.3</ecNumber>
    </recommendedName>
</protein>
<dbReference type="NCBIfam" id="TIGR00229">
    <property type="entry name" value="sensory_box"/>
    <property type="match status" value="4"/>
</dbReference>
<feature type="domain" description="PAC" evidence="10">
    <location>
        <begin position="216"/>
        <end position="270"/>
    </location>
</feature>
<dbReference type="InterPro" id="IPR000014">
    <property type="entry name" value="PAS"/>
</dbReference>
<dbReference type="InterPro" id="IPR029016">
    <property type="entry name" value="GAF-like_dom_sf"/>
</dbReference>
<dbReference type="Pfam" id="PF00989">
    <property type="entry name" value="PAS"/>
    <property type="match status" value="1"/>
</dbReference>
<keyword evidence="5" id="KW-0808">Transferase</keyword>
<dbReference type="Gene3D" id="3.30.450.20">
    <property type="entry name" value="PAS domain"/>
    <property type="match status" value="4"/>
</dbReference>